<dbReference type="EMBL" id="JAYJLD010000030">
    <property type="protein sequence ID" value="MEB3103246.1"/>
    <property type="molecule type" value="Genomic_DNA"/>
</dbReference>
<gene>
    <name evidence="1" type="ORF">VF724_16535</name>
</gene>
<organism evidence="1 2">
    <name type="scientific">Ferviditalea candida</name>
    <dbReference type="NCBI Taxonomy" id="3108399"/>
    <lineage>
        <taxon>Bacteria</taxon>
        <taxon>Bacillati</taxon>
        <taxon>Bacillota</taxon>
        <taxon>Bacilli</taxon>
        <taxon>Bacillales</taxon>
        <taxon>Paenibacillaceae</taxon>
        <taxon>Ferviditalea</taxon>
    </lineage>
</organism>
<name>A0ABU5ZNJ5_9BACL</name>
<evidence type="ECO:0000313" key="1">
    <source>
        <dbReference type="EMBL" id="MEB3103246.1"/>
    </source>
</evidence>
<accession>A0ABU5ZNJ5</accession>
<keyword evidence="2" id="KW-1185">Reference proteome</keyword>
<evidence type="ECO:0000313" key="2">
    <source>
        <dbReference type="Proteomes" id="UP001310386"/>
    </source>
</evidence>
<dbReference type="RefSeq" id="WP_371755372.1">
    <property type="nucleotide sequence ID" value="NZ_JAYJLD010000030.1"/>
</dbReference>
<comment type="caution">
    <text evidence="1">The sequence shown here is derived from an EMBL/GenBank/DDBJ whole genome shotgun (WGS) entry which is preliminary data.</text>
</comment>
<sequence>MFEIVATPRQQNGTVEFIPYDPFNPYSTVEGPHRCEFSKLDEIRLNQQLVWEIDKLCMHEKYQRQ</sequence>
<proteinExistence type="predicted"/>
<reference evidence="1" key="1">
    <citation type="submission" date="2023-12" db="EMBL/GenBank/DDBJ databases">
        <title>Fervidustalea candida gen. nov., sp. nov., a novel member of the family Paenibacillaceae isolated from a geothermal area.</title>
        <authorList>
            <person name="Li W.-J."/>
            <person name="Jiao J.-Y."/>
            <person name="Chen Y."/>
        </authorList>
    </citation>
    <scope>NUCLEOTIDE SEQUENCE</scope>
    <source>
        <strain evidence="1">SYSU GA230002</strain>
    </source>
</reference>
<dbReference type="Proteomes" id="UP001310386">
    <property type="component" value="Unassembled WGS sequence"/>
</dbReference>
<protein>
    <submittedName>
        <fullName evidence="1">Uncharacterized protein</fullName>
    </submittedName>
</protein>